<accession>A0A5H2XMD7</accession>
<evidence type="ECO:0000256" key="1">
    <source>
        <dbReference type="SAM" id="MobiDB-lite"/>
    </source>
</evidence>
<protein>
    <submittedName>
        <fullName evidence="2">Uncharacterized protein</fullName>
    </submittedName>
</protein>
<feature type="region of interest" description="Disordered" evidence="1">
    <location>
        <begin position="1"/>
        <end position="34"/>
    </location>
</feature>
<proteinExistence type="predicted"/>
<evidence type="ECO:0000313" key="2">
    <source>
        <dbReference type="EMBL" id="BBN68344.1"/>
    </source>
</evidence>
<reference evidence="2" key="1">
    <citation type="journal article" date="2019" name="Science">
        <title>Mutation of a bHLH transcription factor allowed almond domestication.</title>
        <authorList>
            <person name="Sanchez-Perez R."/>
            <person name="Pavan S."/>
            <person name="Mazzeo R."/>
            <person name="Moldovan C."/>
            <person name="Aiese Cigliano R."/>
            <person name="Del Cueto J."/>
            <person name="Ricciardi F."/>
            <person name="Lotti C."/>
            <person name="Ricciardi L."/>
            <person name="Dicenta F."/>
            <person name="Lopez-Marques R.L."/>
            <person name="Lindberg Moller B."/>
        </authorList>
    </citation>
    <scope>NUCLEOTIDE SEQUENCE</scope>
</reference>
<gene>
    <name evidence="2" type="ORF">Prudu_385S000700</name>
</gene>
<dbReference type="AlphaFoldDB" id="A0A5H2XMD7"/>
<dbReference type="EMBL" id="AP020722">
    <property type="protein sequence ID" value="BBN68344.1"/>
    <property type="molecule type" value="Genomic_DNA"/>
</dbReference>
<name>A0A5H2XMD7_PRUDU</name>
<sequence>MASEIGEGFAPFSISSRKGPDIIHQSPFQGNKNNKGVEEVFSHARGLVAAKGTASQDSLSSSILPPEAGIRVGFATNPLELKAKDSTPGTKSQGLLALAMKKIAKIFNL</sequence>
<organism evidence="2">
    <name type="scientific">Prunus dulcis</name>
    <name type="common">Almond</name>
    <name type="synonym">Amygdalus dulcis</name>
    <dbReference type="NCBI Taxonomy" id="3755"/>
    <lineage>
        <taxon>Eukaryota</taxon>
        <taxon>Viridiplantae</taxon>
        <taxon>Streptophyta</taxon>
        <taxon>Embryophyta</taxon>
        <taxon>Tracheophyta</taxon>
        <taxon>Spermatophyta</taxon>
        <taxon>Magnoliopsida</taxon>
        <taxon>eudicotyledons</taxon>
        <taxon>Gunneridae</taxon>
        <taxon>Pentapetalae</taxon>
        <taxon>rosids</taxon>
        <taxon>fabids</taxon>
        <taxon>Rosales</taxon>
        <taxon>Rosaceae</taxon>
        <taxon>Amygdaloideae</taxon>
        <taxon>Amygdaleae</taxon>
        <taxon>Prunus</taxon>
    </lineage>
</organism>